<organism evidence="1 2">
    <name type="scientific">Blautia producta</name>
    <dbReference type="NCBI Taxonomy" id="33035"/>
    <lineage>
        <taxon>Bacteria</taxon>
        <taxon>Bacillati</taxon>
        <taxon>Bacillota</taxon>
        <taxon>Clostridia</taxon>
        <taxon>Lachnospirales</taxon>
        <taxon>Lachnospiraceae</taxon>
        <taxon>Blautia</taxon>
    </lineage>
</organism>
<dbReference type="KEGG" id="bpro:PMF13cell1_00021"/>
<dbReference type="AlphaFoldDB" id="A0A2S4GFY6"/>
<evidence type="ECO:0000313" key="1">
    <source>
        <dbReference type="EMBL" id="QBE94532.1"/>
    </source>
</evidence>
<gene>
    <name evidence="1" type="ORF">PMF13cell1_00021</name>
</gene>
<name>A0A2S4GFY6_9FIRM</name>
<dbReference type="OrthoDB" id="9779761at2"/>
<proteinExistence type="predicted"/>
<accession>A0A2S4GFY6</accession>
<reference evidence="1 2" key="1">
    <citation type="submission" date="2019-01" db="EMBL/GenBank/DDBJ databases">
        <title>PMF-metabolizing Aryl O-demethylase.</title>
        <authorList>
            <person name="Kim M."/>
        </authorList>
    </citation>
    <scope>NUCLEOTIDE SEQUENCE [LARGE SCALE GENOMIC DNA]</scope>
    <source>
        <strain evidence="1 2">PMF1</strain>
    </source>
</reference>
<protein>
    <submittedName>
        <fullName evidence="1">Uncharacterized protein</fullName>
    </submittedName>
</protein>
<dbReference type="Proteomes" id="UP000289794">
    <property type="component" value="Chromosome"/>
</dbReference>
<dbReference type="EMBL" id="CP035945">
    <property type="protein sequence ID" value="QBE94532.1"/>
    <property type="molecule type" value="Genomic_DNA"/>
</dbReference>
<evidence type="ECO:0000313" key="2">
    <source>
        <dbReference type="Proteomes" id="UP000289794"/>
    </source>
</evidence>
<sequence length="102" mass="11752">MDSILTKYTDFCAFCGRPTTETHHLLIGPARKRADQDGLTLPVCSNCHTMAEPLMSLHKNPMAMKLCKMLGQMAYEKRAVADGYTEDEAREKFRQRYRECYL</sequence>
<dbReference type="RefSeq" id="WP_103733084.1">
    <property type="nucleotide sequence ID" value="NZ_CP035945.1"/>
</dbReference>